<gene>
    <name evidence="3" type="ORF">OSH07_08770</name>
</gene>
<evidence type="ECO:0008006" key="5">
    <source>
        <dbReference type="Google" id="ProtNLM"/>
    </source>
</evidence>
<dbReference type="AlphaFoldDB" id="A0A9X3IK70"/>
<feature type="chain" id="PRO_5040800394" description="Protein BatD" evidence="2">
    <location>
        <begin position="20"/>
        <end position="437"/>
    </location>
</feature>
<dbReference type="PANTHER" id="PTHR40940:SF1">
    <property type="entry name" value="PROTEIN BATD"/>
    <property type="match status" value="1"/>
</dbReference>
<keyword evidence="1" id="KW-1133">Transmembrane helix</keyword>
<feature type="transmembrane region" description="Helical" evidence="1">
    <location>
        <begin position="302"/>
        <end position="322"/>
    </location>
</feature>
<dbReference type="RefSeq" id="WP_266338262.1">
    <property type="nucleotide sequence ID" value="NZ_JAPKNK010000003.1"/>
</dbReference>
<organism evidence="3 4">
    <name type="scientific">Kaistia nematophila</name>
    <dbReference type="NCBI Taxonomy" id="2994654"/>
    <lineage>
        <taxon>Bacteria</taxon>
        <taxon>Pseudomonadati</taxon>
        <taxon>Pseudomonadota</taxon>
        <taxon>Alphaproteobacteria</taxon>
        <taxon>Hyphomicrobiales</taxon>
        <taxon>Kaistiaceae</taxon>
        <taxon>Kaistia</taxon>
    </lineage>
</organism>
<evidence type="ECO:0000256" key="1">
    <source>
        <dbReference type="SAM" id="Phobius"/>
    </source>
</evidence>
<protein>
    <recommendedName>
        <fullName evidence="5">Protein BatD</fullName>
    </recommendedName>
</protein>
<feature type="signal peptide" evidence="2">
    <location>
        <begin position="1"/>
        <end position="19"/>
    </location>
</feature>
<keyword evidence="1" id="KW-0812">Transmembrane</keyword>
<name>A0A9X3IK70_9HYPH</name>
<reference evidence="3" key="1">
    <citation type="submission" date="2022-11" db="EMBL/GenBank/DDBJ databases">
        <title>Biodiversity and phylogenetic relationships of bacteria.</title>
        <authorList>
            <person name="Machado R.A.R."/>
            <person name="Bhat A."/>
            <person name="Loulou A."/>
            <person name="Kallel S."/>
        </authorList>
    </citation>
    <scope>NUCLEOTIDE SEQUENCE</scope>
    <source>
        <strain evidence="3">K-TC2</strain>
    </source>
</reference>
<accession>A0A9X3IK70</accession>
<evidence type="ECO:0000313" key="3">
    <source>
        <dbReference type="EMBL" id="MCX5569284.1"/>
    </source>
</evidence>
<dbReference type="InterPro" id="IPR025738">
    <property type="entry name" value="BatD"/>
</dbReference>
<comment type="caution">
    <text evidence="3">The sequence shown here is derived from an EMBL/GenBank/DDBJ whole genome shotgun (WGS) entry which is preliminary data.</text>
</comment>
<evidence type="ECO:0000256" key="2">
    <source>
        <dbReference type="SAM" id="SignalP"/>
    </source>
</evidence>
<proteinExistence type="predicted"/>
<keyword evidence="2" id="KW-0732">Signal</keyword>
<sequence>MRRAILAFALLLASATARAQEPPSASTTAVAPAAAPVVRTTLDPKEGAVVGQHIALYVDVLFPGDMPHPPRVSIPDMPGAQVMRFESQATTISDTVDGARLNGQRFEFAVFPRRGGALSIPPARVTLLDRAGNVIGSASGEAVQETIQVPKGIDAKGVVVATEKLTLEQSWNPEPAKPLHAGDALVRTITRTATDIPALAMRDLSFDAPEGVRVYVDTPQNLDRSDRGTITGKRIDRATYVFEKAGNFALPAVTQPWWNLAGKQAETASGKAATVTVAPGPAPAATGGAEASKPAIRPETGAAIATLVVLAGLALAAFGPGWRRRAAERRAQRTNSEATAFKGVIRACGQDDAEAIYAALATWRARLPATWPAPPEARPLEAALFSMDADQGKPRWSRAMAHELLARLRHYRRDCLARPARPAAAPLPPLNPARKMG</sequence>
<dbReference type="Proteomes" id="UP001144805">
    <property type="component" value="Unassembled WGS sequence"/>
</dbReference>
<evidence type="ECO:0000313" key="4">
    <source>
        <dbReference type="Proteomes" id="UP001144805"/>
    </source>
</evidence>
<dbReference type="PANTHER" id="PTHR40940">
    <property type="entry name" value="PROTEIN BATD-RELATED"/>
    <property type="match status" value="1"/>
</dbReference>
<dbReference type="EMBL" id="JAPKNK010000003">
    <property type="protein sequence ID" value="MCX5569284.1"/>
    <property type="molecule type" value="Genomic_DNA"/>
</dbReference>
<keyword evidence="4" id="KW-1185">Reference proteome</keyword>
<keyword evidence="1" id="KW-0472">Membrane</keyword>